<evidence type="ECO:0000256" key="1">
    <source>
        <dbReference type="ARBA" id="ARBA00022679"/>
    </source>
</evidence>
<protein>
    <recommendedName>
        <fullName evidence="2">Glycosyl transferase family 1 domain-containing protein</fullName>
    </recommendedName>
</protein>
<dbReference type="InterPro" id="IPR001296">
    <property type="entry name" value="Glyco_trans_1"/>
</dbReference>
<gene>
    <name evidence="3" type="ORF">DDE18_06645</name>
</gene>
<dbReference type="Gene3D" id="3.40.50.2000">
    <property type="entry name" value="Glycogen Phosphorylase B"/>
    <property type="match status" value="1"/>
</dbReference>
<evidence type="ECO:0000259" key="2">
    <source>
        <dbReference type="Pfam" id="PF00534"/>
    </source>
</evidence>
<dbReference type="AlphaFoldDB" id="A0A2T8FE13"/>
<feature type="domain" description="Glycosyl transferase family 1" evidence="2">
    <location>
        <begin position="261"/>
        <end position="416"/>
    </location>
</feature>
<dbReference type="EMBL" id="QDGZ01000002">
    <property type="protein sequence ID" value="PVG83952.1"/>
    <property type="molecule type" value="Genomic_DNA"/>
</dbReference>
<dbReference type="CDD" id="cd03809">
    <property type="entry name" value="GT4_MtfB-like"/>
    <property type="match status" value="1"/>
</dbReference>
<comment type="caution">
    <text evidence="3">The sequence shown here is derived from an EMBL/GenBank/DDBJ whole genome shotgun (WGS) entry which is preliminary data.</text>
</comment>
<evidence type="ECO:0000313" key="3">
    <source>
        <dbReference type="EMBL" id="PVG83952.1"/>
    </source>
</evidence>
<sequence>MDPKDPSEIWLTLAVMSGRLPDNQLVQATALASRFDRGESLDKAIRSLSTPSSLARQVVLPEPGDVLVDVATTLDSPFTTGIQRVVRESVMRWIRDHGARPITWTTTLSCTRLLRPHEQELMEKGLAPDPTVRQPRGQQPALVVPWECTYILPEVVGEYSRSVLLQPLARYSRCRTGAVGYDVVAVTSAETRGGHDNEHFLEYLNALQPFDAITPISRASEAEFEGWHQALAGAGLTGPELREVTLPASIHPASEEAREEFAAVFDDSSGPVVLVVGSHEPRKNHLAVLHAAELLWRRGHVFTLCFLGARSWGGKEFRENVADLQAADRSLLMLGGVDDDILAAAYTHARFSVFPSLNEGFGLPVAESLALGTPVITSNFGSMAQIAEGGGALTVDPRDDYALSEAMEALLGDDLVLSTLEKEAAARPKRTWDDYARETWEVLTGRLA</sequence>
<dbReference type="SUPFAM" id="SSF53756">
    <property type="entry name" value="UDP-Glycosyltransferase/glycogen phosphorylase"/>
    <property type="match status" value="1"/>
</dbReference>
<dbReference type="Pfam" id="PF00534">
    <property type="entry name" value="Glycos_transf_1"/>
    <property type="match status" value="1"/>
</dbReference>
<evidence type="ECO:0000313" key="4">
    <source>
        <dbReference type="Proteomes" id="UP000246018"/>
    </source>
</evidence>
<keyword evidence="1" id="KW-0808">Transferase</keyword>
<proteinExistence type="predicted"/>
<name>A0A2T8FE13_9ACTN</name>
<dbReference type="Proteomes" id="UP000246018">
    <property type="component" value="Unassembled WGS sequence"/>
</dbReference>
<dbReference type="PANTHER" id="PTHR46401:SF2">
    <property type="entry name" value="GLYCOSYLTRANSFERASE WBBK-RELATED"/>
    <property type="match status" value="1"/>
</dbReference>
<keyword evidence="4" id="KW-1185">Reference proteome</keyword>
<reference evidence="3 4" key="1">
    <citation type="submission" date="2018-04" db="EMBL/GenBank/DDBJ databases">
        <title>Genome of Nocardioides gansuensis WSJ-1.</title>
        <authorList>
            <person name="Wu S."/>
            <person name="Wang G."/>
        </authorList>
    </citation>
    <scope>NUCLEOTIDE SEQUENCE [LARGE SCALE GENOMIC DNA]</scope>
    <source>
        <strain evidence="3 4">WSJ-1</strain>
    </source>
</reference>
<dbReference type="PANTHER" id="PTHR46401">
    <property type="entry name" value="GLYCOSYLTRANSFERASE WBBK-RELATED"/>
    <property type="match status" value="1"/>
</dbReference>
<accession>A0A2T8FE13</accession>
<dbReference type="GO" id="GO:0016757">
    <property type="term" value="F:glycosyltransferase activity"/>
    <property type="evidence" value="ECO:0007669"/>
    <property type="project" value="InterPro"/>
</dbReference>
<organism evidence="3 4">
    <name type="scientific">Nocardioides gansuensis</name>
    <dbReference type="NCBI Taxonomy" id="2138300"/>
    <lineage>
        <taxon>Bacteria</taxon>
        <taxon>Bacillati</taxon>
        <taxon>Actinomycetota</taxon>
        <taxon>Actinomycetes</taxon>
        <taxon>Propionibacteriales</taxon>
        <taxon>Nocardioidaceae</taxon>
        <taxon>Nocardioides</taxon>
    </lineage>
</organism>